<gene>
    <name evidence="6" type="ORF">DO97_14810</name>
</gene>
<evidence type="ECO:0000256" key="4">
    <source>
        <dbReference type="ARBA" id="ARBA00023136"/>
    </source>
</evidence>
<sequence length="248" mass="27137">MSFWTTILLFGLIVVAVHFLEGITGFGSTVLSMPLVSMLVGIHVAKPVLTLYTVITCGYVLIKAYKDIDWKQYNKMMLLLLMGLPIGILIYNVLPKSGLLIFLGVFMVIVSIRGILISFGIVTNAMQIKDAPALFLVFCGGIVHGAFASGGPLIIVYATEKLKNKSSFRATLCLIWVTLNVILLTQMYLANQITTEVVNTSLYGLIFLAVGTVLGVWAHNKIHNDVFTKVTYSALFIMGVITLITNIV</sequence>
<keyword evidence="3 5" id="KW-1133">Transmembrane helix</keyword>
<feature type="transmembrane region" description="Helical" evidence="5">
    <location>
        <begin position="168"/>
        <end position="189"/>
    </location>
</feature>
<name>A0A098TH31_9CYAN</name>
<dbReference type="InterPro" id="IPR002781">
    <property type="entry name" value="TM_pro_TauE-like"/>
</dbReference>
<dbReference type="OrthoDB" id="7843147at2"/>
<feature type="transmembrane region" description="Helical" evidence="5">
    <location>
        <begin position="230"/>
        <end position="247"/>
    </location>
</feature>
<evidence type="ECO:0000256" key="5">
    <source>
        <dbReference type="RuleBase" id="RU363041"/>
    </source>
</evidence>
<keyword evidence="7" id="KW-1185">Reference proteome</keyword>
<protein>
    <recommendedName>
        <fullName evidence="5">Probable membrane transporter protein</fullName>
    </recommendedName>
</protein>
<evidence type="ECO:0000313" key="6">
    <source>
        <dbReference type="EMBL" id="KGF71895.1"/>
    </source>
</evidence>
<dbReference type="GO" id="GO:0005886">
    <property type="term" value="C:plasma membrane"/>
    <property type="evidence" value="ECO:0007669"/>
    <property type="project" value="UniProtKB-SubCell"/>
</dbReference>
<comment type="subcellular location">
    <subcellularLocation>
        <location evidence="5">Cell membrane</location>
        <topology evidence="5">Multi-pass membrane protein</topology>
    </subcellularLocation>
    <subcellularLocation>
        <location evidence="1">Membrane</location>
        <topology evidence="1">Multi-pass membrane protein</topology>
    </subcellularLocation>
</comment>
<dbReference type="EMBL" id="JJML01000046">
    <property type="protein sequence ID" value="KGF71895.1"/>
    <property type="molecule type" value="Genomic_DNA"/>
</dbReference>
<evidence type="ECO:0000256" key="3">
    <source>
        <dbReference type="ARBA" id="ARBA00022989"/>
    </source>
</evidence>
<dbReference type="RefSeq" id="WP_036535555.1">
    <property type="nucleotide sequence ID" value="NZ_JJML01000046.1"/>
</dbReference>
<evidence type="ECO:0000256" key="1">
    <source>
        <dbReference type="ARBA" id="ARBA00004141"/>
    </source>
</evidence>
<dbReference type="Pfam" id="PF01925">
    <property type="entry name" value="TauE"/>
    <property type="match status" value="1"/>
</dbReference>
<dbReference type="Proteomes" id="UP000030170">
    <property type="component" value="Unassembled WGS sequence"/>
</dbReference>
<accession>A0A098TH31</accession>
<feature type="transmembrane region" description="Helical" evidence="5">
    <location>
        <begin position="38"/>
        <end position="62"/>
    </location>
</feature>
<evidence type="ECO:0000256" key="2">
    <source>
        <dbReference type="ARBA" id="ARBA00022692"/>
    </source>
</evidence>
<comment type="similarity">
    <text evidence="5">Belongs to the 4-toluene sulfonate uptake permease (TSUP) (TC 2.A.102) family.</text>
</comment>
<comment type="caution">
    <text evidence="6">The sequence shown here is derived from an EMBL/GenBank/DDBJ whole genome shotgun (WGS) entry which is preliminary data.</text>
</comment>
<keyword evidence="4 5" id="KW-0472">Membrane</keyword>
<feature type="transmembrane region" description="Helical" evidence="5">
    <location>
        <begin position="201"/>
        <end position="218"/>
    </location>
</feature>
<feature type="transmembrane region" description="Helical" evidence="5">
    <location>
        <begin position="74"/>
        <end position="94"/>
    </location>
</feature>
<feature type="transmembrane region" description="Helical" evidence="5">
    <location>
        <begin position="134"/>
        <end position="156"/>
    </location>
</feature>
<organism evidence="6 7">
    <name type="scientific">Neosynechococcus sphagnicola sy1</name>
    <dbReference type="NCBI Taxonomy" id="1497020"/>
    <lineage>
        <taxon>Bacteria</taxon>
        <taxon>Bacillati</taxon>
        <taxon>Cyanobacteriota</taxon>
        <taxon>Cyanophyceae</taxon>
        <taxon>Neosynechococcales</taxon>
        <taxon>Neosynechococcaceae</taxon>
        <taxon>Neosynechococcus</taxon>
    </lineage>
</organism>
<dbReference type="AlphaFoldDB" id="A0A098TH31"/>
<evidence type="ECO:0000313" key="7">
    <source>
        <dbReference type="Proteomes" id="UP000030170"/>
    </source>
</evidence>
<keyword evidence="5" id="KW-1003">Cell membrane</keyword>
<reference evidence="6 7" key="1">
    <citation type="journal article" date="2014" name="Mol. Ecol.">
        <title>Evolution of Synechococcus.</title>
        <authorList>
            <person name="Dvorak P."/>
            <person name="Casamatta D."/>
            <person name="Hasler P."/>
            <person name="Poulickova A."/>
            <person name="Ondrej V."/>
            <person name="Sanges R."/>
        </authorList>
    </citation>
    <scope>NUCLEOTIDE SEQUENCE [LARGE SCALE GENOMIC DNA]</scope>
    <source>
        <strain evidence="6 7">CAUP A 1101</strain>
    </source>
</reference>
<dbReference type="STRING" id="1497020.DO97_14810"/>
<proteinExistence type="inferred from homology"/>
<keyword evidence="2 5" id="KW-0812">Transmembrane</keyword>
<feature type="transmembrane region" description="Helical" evidence="5">
    <location>
        <begin position="100"/>
        <end position="122"/>
    </location>
</feature>